<proteinExistence type="inferred from homology"/>
<evidence type="ECO:0000259" key="4">
    <source>
        <dbReference type="Pfam" id="PF17676"/>
    </source>
</evidence>
<protein>
    <submittedName>
        <fullName evidence="5">Peptidase u61 ld-carboxypeptidase a</fullName>
    </submittedName>
</protein>
<dbReference type="Pfam" id="PF17676">
    <property type="entry name" value="Peptidase_S66C"/>
    <property type="match status" value="1"/>
</dbReference>
<keyword evidence="2" id="KW-0378">Hydrolase</keyword>
<dbReference type="InterPro" id="IPR027478">
    <property type="entry name" value="LdcA_N"/>
</dbReference>
<dbReference type="SUPFAM" id="SSF141986">
    <property type="entry name" value="LD-carboxypeptidase A C-terminal domain-like"/>
    <property type="match status" value="1"/>
</dbReference>
<reference evidence="5 6" key="1">
    <citation type="journal article" date="2024" name="J. Plant Pathol.">
        <title>Sequence and assembly of the genome of Seiridium unicorne, isolate CBS 538.82, causal agent of cypress canker disease.</title>
        <authorList>
            <person name="Scali E."/>
            <person name="Rocca G.D."/>
            <person name="Danti R."/>
            <person name="Garbelotto M."/>
            <person name="Barberini S."/>
            <person name="Baroncelli R."/>
            <person name="Emiliani G."/>
        </authorList>
    </citation>
    <scope>NUCLEOTIDE SEQUENCE [LARGE SCALE GENOMIC DNA]</scope>
    <source>
        <strain evidence="5 6">BM-138-508</strain>
    </source>
</reference>
<comment type="caution">
    <text evidence="5">The sequence shown here is derived from an EMBL/GenBank/DDBJ whole genome shotgun (WGS) entry which is preliminary data.</text>
</comment>
<evidence type="ECO:0000313" key="6">
    <source>
        <dbReference type="Proteomes" id="UP001408356"/>
    </source>
</evidence>
<dbReference type="Gene3D" id="3.50.30.60">
    <property type="entry name" value="LD-carboxypeptidase A C-terminal domain-like"/>
    <property type="match status" value="1"/>
</dbReference>
<dbReference type="PIRSF" id="PIRSF028757">
    <property type="entry name" value="LD-carboxypeptidase"/>
    <property type="match status" value="1"/>
</dbReference>
<dbReference type="PANTHER" id="PTHR30237">
    <property type="entry name" value="MURAMOYLTETRAPEPTIDE CARBOXYPEPTIDASE"/>
    <property type="match status" value="1"/>
</dbReference>
<dbReference type="SUPFAM" id="SSF52317">
    <property type="entry name" value="Class I glutamine amidotransferase-like"/>
    <property type="match status" value="1"/>
</dbReference>
<dbReference type="EMBL" id="JARVKF010000157">
    <property type="protein sequence ID" value="KAK9421726.1"/>
    <property type="molecule type" value="Genomic_DNA"/>
</dbReference>
<keyword evidence="6" id="KW-1185">Reference proteome</keyword>
<comment type="similarity">
    <text evidence="1">Belongs to the peptidase S66 family.</text>
</comment>
<dbReference type="InterPro" id="IPR040449">
    <property type="entry name" value="Peptidase_S66_N"/>
</dbReference>
<feature type="domain" description="LD-carboxypeptidase C-terminal" evidence="4">
    <location>
        <begin position="217"/>
        <end position="344"/>
    </location>
</feature>
<dbReference type="CDD" id="cd07062">
    <property type="entry name" value="Peptidase_S66_mccF_like"/>
    <property type="match status" value="1"/>
</dbReference>
<evidence type="ECO:0000256" key="2">
    <source>
        <dbReference type="ARBA" id="ARBA00022801"/>
    </source>
</evidence>
<dbReference type="Pfam" id="PF02016">
    <property type="entry name" value="Peptidase_S66"/>
    <property type="match status" value="1"/>
</dbReference>
<organism evidence="5 6">
    <name type="scientific">Seiridium unicorne</name>
    <dbReference type="NCBI Taxonomy" id="138068"/>
    <lineage>
        <taxon>Eukaryota</taxon>
        <taxon>Fungi</taxon>
        <taxon>Dikarya</taxon>
        <taxon>Ascomycota</taxon>
        <taxon>Pezizomycotina</taxon>
        <taxon>Sordariomycetes</taxon>
        <taxon>Xylariomycetidae</taxon>
        <taxon>Amphisphaeriales</taxon>
        <taxon>Sporocadaceae</taxon>
        <taxon>Seiridium</taxon>
    </lineage>
</organism>
<evidence type="ECO:0000259" key="3">
    <source>
        <dbReference type="Pfam" id="PF02016"/>
    </source>
</evidence>
<feature type="domain" description="LD-carboxypeptidase N-terminal" evidence="3">
    <location>
        <begin position="16"/>
        <end position="137"/>
    </location>
</feature>
<dbReference type="InterPro" id="IPR040921">
    <property type="entry name" value="Peptidase_S66C"/>
</dbReference>
<evidence type="ECO:0000313" key="5">
    <source>
        <dbReference type="EMBL" id="KAK9421726.1"/>
    </source>
</evidence>
<gene>
    <name evidence="5" type="ORF">SUNI508_05327</name>
</gene>
<accession>A0ABR2V4E8</accession>
<name>A0ABR2V4E8_9PEZI</name>
<dbReference type="Gene3D" id="3.40.50.10740">
    <property type="entry name" value="Class I glutamine amidotransferase-like"/>
    <property type="match status" value="1"/>
</dbReference>
<dbReference type="InterPro" id="IPR027461">
    <property type="entry name" value="Carboxypeptidase_A_C_sf"/>
</dbReference>
<dbReference type="InterPro" id="IPR003507">
    <property type="entry name" value="S66_fam"/>
</dbReference>
<dbReference type="Proteomes" id="UP001408356">
    <property type="component" value="Unassembled WGS sequence"/>
</dbReference>
<sequence>MPDPIVPKALAPGATIAFISPSLRLNDLLPGVMARATDVLSGRGYKVRTFFNKDTTIQESISNRMSEIRAAFADPTISAIITTIGGSTFTELLPALIADTELHRTIRANPKIVVGYSDITGLHWFLYAMTGLRTFYGPGPIPELGEASSVDDEASPLAFCVKHLFRAIEEPKPLGGVPRSLTYAAELASSLLETDSAKPPKTRPNPGWEWLRGGKSEGRLFGGCLTVVARLHAIHPIVPDWKGRIVFLETAIGEDDVSGNPIYRVQAGFADLIAAGVFEEAAGLVVGRPFGYNSDEQRKEYTDVIKGLLCEGRLADNKFPILFGVDFGHTTPMVTLPFDALARLDSENDRFEILEAAVA</sequence>
<dbReference type="InterPro" id="IPR029062">
    <property type="entry name" value="Class_I_gatase-like"/>
</dbReference>
<evidence type="ECO:0000256" key="1">
    <source>
        <dbReference type="ARBA" id="ARBA00010233"/>
    </source>
</evidence>
<dbReference type="PANTHER" id="PTHR30237:SF4">
    <property type="entry name" value="LD-CARBOXYPEPTIDASE C-TERMINAL DOMAIN-CONTAINING PROTEIN"/>
    <property type="match status" value="1"/>
</dbReference>